<evidence type="ECO:0000313" key="1">
    <source>
        <dbReference type="EMBL" id="GME71675.1"/>
    </source>
</evidence>
<gene>
    <name evidence="1" type="ORF">Amon02_000067500</name>
</gene>
<sequence length="175" mass="19512">MDKLKIQFNDDTSSVISTSYTNISYNLIETDSCVEKLVLPNTNGLKILLNIYIGETKITESDTPELFEACCDALLRGKIWNQLGYNIELEGNDKTEDDRNFQVLLIDQIIENTVFQDVVGGADAIDNLNGIQVVILKQLQVDLVISDASLNNNQDDCNSTGINSRLFETIVLFEA</sequence>
<reference evidence="1" key="1">
    <citation type="submission" date="2023-04" db="EMBL/GenBank/DDBJ databases">
        <title>Ambrosiozyma monospora NBRC 10751.</title>
        <authorList>
            <person name="Ichikawa N."/>
            <person name="Sato H."/>
            <person name="Tonouchi N."/>
        </authorList>
    </citation>
    <scope>NUCLEOTIDE SEQUENCE</scope>
    <source>
        <strain evidence="1">NBRC 10751</strain>
    </source>
</reference>
<organism evidence="1 2">
    <name type="scientific">Ambrosiozyma monospora</name>
    <name type="common">Yeast</name>
    <name type="synonym">Endomycopsis monosporus</name>
    <dbReference type="NCBI Taxonomy" id="43982"/>
    <lineage>
        <taxon>Eukaryota</taxon>
        <taxon>Fungi</taxon>
        <taxon>Dikarya</taxon>
        <taxon>Ascomycota</taxon>
        <taxon>Saccharomycotina</taxon>
        <taxon>Pichiomycetes</taxon>
        <taxon>Pichiales</taxon>
        <taxon>Pichiaceae</taxon>
        <taxon>Ambrosiozyma</taxon>
    </lineage>
</organism>
<dbReference type="EMBL" id="BSXS01000256">
    <property type="protein sequence ID" value="GME71675.1"/>
    <property type="molecule type" value="Genomic_DNA"/>
</dbReference>
<evidence type="ECO:0000313" key="2">
    <source>
        <dbReference type="Proteomes" id="UP001165064"/>
    </source>
</evidence>
<accession>A0ACB5SSH8</accession>
<protein>
    <submittedName>
        <fullName evidence="1">Unnamed protein product</fullName>
    </submittedName>
</protein>
<proteinExistence type="predicted"/>
<keyword evidence="2" id="KW-1185">Reference proteome</keyword>
<comment type="caution">
    <text evidence="1">The sequence shown here is derived from an EMBL/GenBank/DDBJ whole genome shotgun (WGS) entry which is preliminary data.</text>
</comment>
<dbReference type="Proteomes" id="UP001165064">
    <property type="component" value="Unassembled WGS sequence"/>
</dbReference>
<name>A0ACB5SSH8_AMBMO</name>